<dbReference type="NCBIfam" id="TIGR03696">
    <property type="entry name" value="Rhs_assc_core"/>
    <property type="match status" value="1"/>
</dbReference>
<evidence type="ECO:0000256" key="1">
    <source>
        <dbReference type="SAM" id="MobiDB-lite"/>
    </source>
</evidence>
<comment type="caution">
    <text evidence="4">The sequence shown here is derived from an EMBL/GenBank/DDBJ whole genome shotgun (WGS) entry which is preliminary data.</text>
</comment>
<proteinExistence type="predicted"/>
<dbReference type="PANTHER" id="PTHR32305:SF15">
    <property type="entry name" value="PROTEIN RHSA-RELATED"/>
    <property type="match status" value="1"/>
</dbReference>
<dbReference type="InterPro" id="IPR045619">
    <property type="entry name" value="DUF6443"/>
</dbReference>
<dbReference type="RefSeq" id="WP_395419561.1">
    <property type="nucleotide sequence ID" value="NZ_JBIPKE010000020.1"/>
</dbReference>
<dbReference type="InterPro" id="IPR050708">
    <property type="entry name" value="T6SS_VgrG/RHS"/>
</dbReference>
<feature type="chain" id="PRO_5046363005" evidence="2">
    <location>
        <begin position="22"/>
        <end position="1341"/>
    </location>
</feature>
<evidence type="ECO:0000313" key="5">
    <source>
        <dbReference type="Proteomes" id="UP001610063"/>
    </source>
</evidence>
<name>A0ABW7NFJ1_9BACT</name>
<keyword evidence="2" id="KW-0732">Signal</keyword>
<accession>A0ABW7NFJ1</accession>
<feature type="region of interest" description="Disordered" evidence="1">
    <location>
        <begin position="256"/>
        <end position="284"/>
    </location>
</feature>
<organism evidence="4 5">
    <name type="scientific">Marinoscillum luteum</name>
    <dbReference type="NCBI Taxonomy" id="861051"/>
    <lineage>
        <taxon>Bacteria</taxon>
        <taxon>Pseudomonadati</taxon>
        <taxon>Bacteroidota</taxon>
        <taxon>Cytophagia</taxon>
        <taxon>Cytophagales</taxon>
        <taxon>Reichenbachiellaceae</taxon>
        <taxon>Marinoscillum</taxon>
    </lineage>
</organism>
<sequence>MYKYITSLFILTLFFSSMLKAQTYDDYHQEYSLSTFLNTVPAGYTGGLTIDISDNYLTVSIVAQPASTPKALSVKQGQIVLINSVPAVTLKGLGAFGDYFVDIDVSGYLTIDTEVMGTIAKVFSINETYGLELGFSAYPVFTSTENYVATSTMINAVTTSNVKSNDRMIGVTYFDGLGRPVQTSSLFASNDGYDLITPITYDAKGRQDTEYMPYPDNLFGAYSNARVADQLSYYGSPSEGVQSTGAPFAKTIFEDSPLDRPRKQGSPGAPWQPTTNPDDLSDHSRKMSYRSNVAADNVRKYLWSDIAGEMDDAGFYGDNTLFVSVIYDEDNHLVHQFTDRKGQVILKRVFDGASGLDTYYIFDNRGNLRRVLPPMASAGLLSPTPPATTYTNFSATWNYTSFVQNSGSGGGAVDVAITNNILTMDFSAGFSSNTLKSGNTVHLNTKRIPDMTLGTICDGKYTVKVTNNYIVIDHTPGGSVTGFDASFSVDIAELSRQYVYNEDLAVNSYDGRSYEIVKGSVTLLPGFNFTATTDETFSVGLSDGTSAGALNYLYGFEYNYDQRNRLIEKKVPGADWVHMVYDKRDRLILTQDGNQRLSNQWTFTKYDHLNRPVLSGVTTISGGRQSVQDAVDTFYQGSAPLYESRGSTIHGYTNSSYPVDSDPFHYYSITYYDDYAFGIPSGYEYTKPADFNITKTDRVKGLVTATKTKVLGVTAYHWSLNYYDAKYRVIQSVSANYVGGQDRITTQYKHIGWVEKTRRVHTGGESVTIDDRFAYDSQGRLLKQYQTINSDPEVLLAQNRYNDLGQVIEKNIGQEGTGAPAQSVGYRYNTRGWLTTVNGGTTFDDANDRFGMELKYDGAPTGYKQYNGNIGQMLWKTTGGGQNANSQNYKFGYDDLSRLTAATYNSSSKTNYYNVSGISYDLNGNIQTLVRKFNNSNADNLDYDYYGNQLTSVGDTSDNSLFDEEFSEGNQPNEYLYDQSGNMISDANKAISNISYNYLNLPEQVVVPEGTIYYTYNAQGVKLRKFFDKTSGIDETTDYVGGIQYKNGALDFIQHGEGRAVKNGAGFDYKYNLTDHLGNVRVTVDAAGTVIQRDDYYPFGLTFNSMTPSNPNLYKYNGKEEQQALGLYDYGLRFYDPAIARFTTIDSLSEAYYEWSPYNYVGGNPIARTDEDGKFWNYVVGAVVGAGVEYASQVVGNVIESGGDISLESFTNVDVTDIAIAGAVGAATSGLSALETQFGKAAITGGKAVVNAFGEGAKAAQDVKVNLNPTDLKVTEATSVLGGKSLTKAAVEFVVGNVPAADLSSKSVSEATNATVEFVAGSVQSTLTEGVKNATVKTLEE</sequence>
<reference evidence="4 5" key="1">
    <citation type="journal article" date="2013" name="Int. J. Syst. Evol. Microbiol.">
        <title>Marinoscillum luteum sp. nov., isolated from marine sediment.</title>
        <authorList>
            <person name="Cha I.T."/>
            <person name="Park S.J."/>
            <person name="Kim S.J."/>
            <person name="Kim J.G."/>
            <person name="Jung M.Y."/>
            <person name="Shin K.S."/>
            <person name="Kwon K.K."/>
            <person name="Yang S.H."/>
            <person name="Seo Y.S."/>
            <person name="Rhee S.K."/>
        </authorList>
    </citation>
    <scope>NUCLEOTIDE SEQUENCE [LARGE SCALE GENOMIC DNA]</scope>
    <source>
        <strain evidence="4 5">KCTC 23939</strain>
    </source>
</reference>
<keyword evidence="5" id="KW-1185">Reference proteome</keyword>
<dbReference type="PANTHER" id="PTHR32305">
    <property type="match status" value="1"/>
</dbReference>
<evidence type="ECO:0000313" key="4">
    <source>
        <dbReference type="EMBL" id="MFH6986063.1"/>
    </source>
</evidence>
<protein>
    <submittedName>
        <fullName evidence="4">RHS repeat domain-containing protein</fullName>
    </submittedName>
</protein>
<dbReference type="InterPro" id="IPR022385">
    <property type="entry name" value="Rhs_assc_core"/>
</dbReference>
<dbReference type="Pfam" id="PF20041">
    <property type="entry name" value="DUF6443"/>
    <property type="match status" value="1"/>
</dbReference>
<dbReference type="EMBL" id="JBIPKE010000020">
    <property type="protein sequence ID" value="MFH6986063.1"/>
    <property type="molecule type" value="Genomic_DNA"/>
</dbReference>
<evidence type="ECO:0000256" key="2">
    <source>
        <dbReference type="SAM" id="SignalP"/>
    </source>
</evidence>
<feature type="signal peptide" evidence="2">
    <location>
        <begin position="1"/>
        <end position="21"/>
    </location>
</feature>
<dbReference type="Proteomes" id="UP001610063">
    <property type="component" value="Unassembled WGS sequence"/>
</dbReference>
<dbReference type="Gene3D" id="2.180.10.10">
    <property type="entry name" value="RHS repeat-associated core"/>
    <property type="match status" value="1"/>
</dbReference>
<gene>
    <name evidence="4" type="ORF">ACHKAR_21595</name>
</gene>
<evidence type="ECO:0000259" key="3">
    <source>
        <dbReference type="Pfam" id="PF20041"/>
    </source>
</evidence>
<feature type="domain" description="DUF6443" evidence="3">
    <location>
        <begin position="155"/>
        <end position="276"/>
    </location>
</feature>